<evidence type="ECO:0000313" key="1">
    <source>
        <dbReference type="EMBL" id="RFZ41396.1"/>
    </source>
</evidence>
<dbReference type="AlphaFoldDB" id="A0A2Z5YJD9"/>
<dbReference type="RefSeq" id="WP_012395497.1">
    <property type="nucleotide sequence ID" value="NZ_CAXLAS010000025.1"/>
</dbReference>
<dbReference type="Proteomes" id="UP000257451">
    <property type="component" value="Unassembled WGS sequence"/>
</dbReference>
<organism evidence="1 2">
    <name type="scientific">Mycobacterium marinum</name>
    <dbReference type="NCBI Taxonomy" id="1781"/>
    <lineage>
        <taxon>Bacteria</taxon>
        <taxon>Bacillati</taxon>
        <taxon>Actinomycetota</taxon>
        <taxon>Actinomycetes</taxon>
        <taxon>Mycobacteriales</taxon>
        <taxon>Mycobacteriaceae</taxon>
        <taxon>Mycobacterium</taxon>
        <taxon>Mycobacterium ulcerans group</taxon>
    </lineage>
</organism>
<reference evidence="1 2" key="1">
    <citation type="journal article" date="2018" name="Sci. Rep.">
        <title>Extensive genomic diversity among Mycobacterium marinum strains revealed by whole genome sequencing.</title>
        <authorList>
            <person name="Das S."/>
            <person name="Pettersson B.M."/>
            <person name="Behra P.R."/>
            <person name="Mallick A."/>
            <person name="Cheramie M."/>
            <person name="Ramesh M."/>
            <person name="Shirreff L."/>
            <person name="DuCote T."/>
            <person name="Dasgupta S."/>
            <person name="Ennis D.G."/>
            <person name="Kirsebom L.A."/>
        </authorList>
    </citation>
    <scope>NUCLEOTIDE SEQUENCE [LARGE SCALE GENOMIC DNA]</scope>
    <source>
        <strain evidence="1 2">Davis1</strain>
    </source>
</reference>
<protein>
    <submittedName>
        <fullName evidence="1">Uncharacterized protein</fullName>
    </submittedName>
</protein>
<accession>A0A2Z5YJD9</accession>
<evidence type="ECO:0000313" key="2">
    <source>
        <dbReference type="Proteomes" id="UP000257451"/>
    </source>
</evidence>
<name>A0A2Z5YJD9_MYCMR</name>
<gene>
    <name evidence="1" type="ORF">DAVIS_02665</name>
</gene>
<proteinExistence type="predicted"/>
<dbReference type="EMBL" id="PEDF01000080">
    <property type="protein sequence ID" value="RFZ41396.1"/>
    <property type="molecule type" value="Genomic_DNA"/>
</dbReference>
<sequence length="405" mass="43456">MTAPGKPATYQQALAEAAKIHAARSAAPDLVAVTAHLSEQTTQARERAAVWAKRAILALWLSVNPYDGVQVREFVTKAAALMVSAQTAAARVAAAGQTQQLGALGIPVSAAPSNPVDVRAPAAVVRGGKVRLRYRGAKVDYTGAGDSAKVSAAEMSTESVFQRPAALFRYLISQGEPNADAQAVMRIGALIDDNLMLAQRLAQQEVLAKAVDLDDNRAGRGRRRAKIIGYRRVIHPELSRGGTCGMCIAASDRIYKVGELMPIHHLCHCTIAAVTEDHDPADDLNAVDLNALYKAAGGTSAAHLKRTRYVVDQHGELGPVLVPKRKYKPRSEASRKRSGGTAVSDPESKAQIAARLLPGLEKNLQDLRNKGLSEDSPQISYHKRAIDRLRGDLKAEMRSVGPVRR</sequence>
<comment type="caution">
    <text evidence="1">The sequence shown here is derived from an EMBL/GenBank/DDBJ whole genome shotgun (WGS) entry which is preliminary data.</text>
</comment>